<proteinExistence type="predicted"/>
<evidence type="ECO:0000313" key="1">
    <source>
        <dbReference type="EMBL" id="AET64656.1"/>
    </source>
</evidence>
<keyword evidence="2" id="KW-1185">Reference proteome</keyword>
<dbReference type="HOGENOM" id="CLU_896062_0_0_2"/>
<dbReference type="EMBL" id="CP003117">
    <property type="protein sequence ID" value="AET64656.1"/>
    <property type="molecule type" value="Genomic_DNA"/>
</dbReference>
<organism evidence="1 2">
    <name type="scientific">Methanothrix harundinacea (strain 6Ac)</name>
    <name type="common">Methanosaeta harundinacea</name>
    <dbReference type="NCBI Taxonomy" id="1110509"/>
    <lineage>
        <taxon>Archaea</taxon>
        <taxon>Methanobacteriati</taxon>
        <taxon>Methanobacteriota</taxon>
        <taxon>Stenosarchaea group</taxon>
        <taxon>Methanomicrobia</taxon>
        <taxon>Methanotrichales</taxon>
        <taxon>Methanotrichaceae</taxon>
        <taxon>Methanothrix</taxon>
    </lineage>
</organism>
<name>G7WNG5_METH6</name>
<dbReference type="KEGG" id="mhi:Mhar_1292"/>
<dbReference type="SUPFAM" id="SSF53795">
    <property type="entry name" value="PEP carboxykinase-like"/>
    <property type="match status" value="1"/>
</dbReference>
<gene>
    <name evidence="1" type="ordered locus">Mhar_1292</name>
</gene>
<dbReference type="PATRIC" id="fig|1110509.7.peg.1433"/>
<accession>G7WNG5</accession>
<dbReference type="Proteomes" id="UP000005877">
    <property type="component" value="Chromosome"/>
</dbReference>
<evidence type="ECO:0000313" key="2">
    <source>
        <dbReference type="Proteomes" id="UP000005877"/>
    </source>
</evidence>
<dbReference type="GeneID" id="12510461"/>
<dbReference type="OrthoDB" id="67771at2157"/>
<sequence length="326" mass="36898">MAYQVKLISKEEKGDLAERYGLQVRYEVKSEIYGCCIKLLTGSEEVRDRWEENFYNISQNIRSHARLYVVSDPEMGEDRVFYDPQSKTAFLVNVTYYGWIKSLALSAAGDVLEDQHGIYSVHGACLDLRGRGICLLGGSGAGKTTHTYGLLRRPETRVVSDDWFFARIYGDDVLAFGSEKNFYIRAELSEIWREFGGLIEKAEFDEEGRGVVDLRLAIGKGRILPLTTLSAVIILKRDPEDEVIKRRLSPGEALSILEENGYYNPHLLVKDEFKGALRSGFFRELFTRVPVFMVNTVRTPEESQRAIGDLISEALRQEGGLMGGER</sequence>
<protein>
    <recommendedName>
        <fullName evidence="3">HPr kinase</fullName>
    </recommendedName>
</protein>
<dbReference type="RefSeq" id="WP_014586841.1">
    <property type="nucleotide sequence ID" value="NC_017527.1"/>
</dbReference>
<dbReference type="Gene3D" id="3.40.50.300">
    <property type="entry name" value="P-loop containing nucleotide triphosphate hydrolases"/>
    <property type="match status" value="1"/>
</dbReference>
<dbReference type="AlphaFoldDB" id="G7WNG5"/>
<evidence type="ECO:0008006" key="3">
    <source>
        <dbReference type="Google" id="ProtNLM"/>
    </source>
</evidence>
<dbReference type="STRING" id="1110509.Mhar_1292"/>
<reference evidence="1 2" key="1">
    <citation type="journal article" date="2012" name="PLoS ONE">
        <title>The genome characteristics and predicted function of methyl-group oxidation pathway in the obligate aceticlastic methanogens, Methanosaeta spp.</title>
        <authorList>
            <person name="Zhu J."/>
            <person name="Zheng H."/>
            <person name="Ai G."/>
            <person name="Zhang G."/>
            <person name="Liu D."/>
            <person name="Liu X."/>
            <person name="Dong X."/>
        </authorList>
    </citation>
    <scope>NUCLEOTIDE SEQUENCE [LARGE SCALE GENOMIC DNA]</scope>
    <source>
        <strain evidence="1 2">6Ac</strain>
    </source>
</reference>
<dbReference type="InterPro" id="IPR027417">
    <property type="entry name" value="P-loop_NTPase"/>
</dbReference>